<name>A0AA38MEQ4_9CUCU</name>
<evidence type="ECO:0000313" key="3">
    <source>
        <dbReference type="Proteomes" id="UP001168821"/>
    </source>
</evidence>
<feature type="compositionally biased region" description="Gly residues" evidence="1">
    <location>
        <begin position="44"/>
        <end position="53"/>
    </location>
</feature>
<reference evidence="2" key="1">
    <citation type="journal article" date="2023" name="G3 (Bethesda)">
        <title>Whole genome assemblies of Zophobas morio and Tenebrio molitor.</title>
        <authorList>
            <person name="Kaur S."/>
            <person name="Stinson S.A."/>
            <person name="diCenzo G.C."/>
        </authorList>
    </citation>
    <scope>NUCLEOTIDE SEQUENCE</scope>
    <source>
        <strain evidence="2">QUZm001</strain>
    </source>
</reference>
<dbReference type="Proteomes" id="UP001168821">
    <property type="component" value="Unassembled WGS sequence"/>
</dbReference>
<keyword evidence="3" id="KW-1185">Reference proteome</keyword>
<dbReference type="AlphaFoldDB" id="A0AA38MEQ4"/>
<proteinExistence type="predicted"/>
<sequence>MSAAAGGAGAAGALAAAKDARHVHSVCVCDPNERRCYRESLSGQGRGRGGEGPAAGNTTEVAMQRGIRRTKGRAGQRRAAGGLKIRVQVLGDGEI</sequence>
<dbReference type="EMBL" id="JALNTZ010000004">
    <property type="protein sequence ID" value="KAJ3653616.1"/>
    <property type="molecule type" value="Genomic_DNA"/>
</dbReference>
<accession>A0AA38MEQ4</accession>
<protein>
    <submittedName>
        <fullName evidence="2">Uncharacterized protein</fullName>
    </submittedName>
</protein>
<feature type="compositionally biased region" description="Basic residues" evidence="1">
    <location>
        <begin position="66"/>
        <end position="76"/>
    </location>
</feature>
<evidence type="ECO:0000256" key="1">
    <source>
        <dbReference type="SAM" id="MobiDB-lite"/>
    </source>
</evidence>
<gene>
    <name evidence="2" type="ORF">Zmor_012857</name>
</gene>
<organism evidence="2 3">
    <name type="scientific">Zophobas morio</name>
    <dbReference type="NCBI Taxonomy" id="2755281"/>
    <lineage>
        <taxon>Eukaryota</taxon>
        <taxon>Metazoa</taxon>
        <taxon>Ecdysozoa</taxon>
        <taxon>Arthropoda</taxon>
        <taxon>Hexapoda</taxon>
        <taxon>Insecta</taxon>
        <taxon>Pterygota</taxon>
        <taxon>Neoptera</taxon>
        <taxon>Endopterygota</taxon>
        <taxon>Coleoptera</taxon>
        <taxon>Polyphaga</taxon>
        <taxon>Cucujiformia</taxon>
        <taxon>Tenebrionidae</taxon>
        <taxon>Zophobas</taxon>
    </lineage>
</organism>
<comment type="caution">
    <text evidence="2">The sequence shown here is derived from an EMBL/GenBank/DDBJ whole genome shotgun (WGS) entry which is preliminary data.</text>
</comment>
<feature type="region of interest" description="Disordered" evidence="1">
    <location>
        <begin position="40"/>
        <end position="79"/>
    </location>
</feature>
<evidence type="ECO:0000313" key="2">
    <source>
        <dbReference type="EMBL" id="KAJ3653616.1"/>
    </source>
</evidence>